<accession>A0A370IGF8</accession>
<feature type="transmembrane region" description="Helical" evidence="1">
    <location>
        <begin position="292"/>
        <end position="311"/>
    </location>
</feature>
<sequence length="543" mass="57550">MSDDRRRALGVVGVPTVRPADRNGFVTSREESAVPSPLRSGVRVALERPRALALVGFAVVVETALRVAAGFVHPLASLLLPPVVVVPLLGAGLPAVEAALADSDAGSPWNLGRRFRTVGTRLVAAATAGHAAAVVLGATLFLVVDTPIRYAAYALGAEPFHSAVVYVAPFVGVTVGTGLAWGLLVPAVVRLADGDAAVPAVRTAVGVALGAPRRTATVLALHAAGLLVVGVCVLTAVEYSGDFRAVRAFLAVGGVLGAAAATLSVTFLYPIHVAFAASDAAPRRREIPVRRLGLVVLLLSGLLCGAAAVRVTETRPTADARPLPDDPTAAYATAFENTDATSYEVTYVETERGRPFLVRTAVDRPDRQFYSESNFSGGYQYADAGVGYTSVLWADFLRLGTRDIDGRTAAVEPAFWSYDRAVRLDGVFGIPRPGTGEWRAVERGDGVLVLELTGGDEVYSALYGFELENATYETARIRMRVDTERGVVTGGDARLRATESEFGSDVRVRTRYSVRTGEDVDVRRPTALGSRTLGEWVWKLFAY</sequence>
<dbReference type="AlphaFoldDB" id="A0A370IGF8"/>
<comment type="caution">
    <text evidence="2">The sequence shown here is derived from an EMBL/GenBank/DDBJ whole genome shotgun (WGS) entry which is preliminary data.</text>
</comment>
<keyword evidence="1" id="KW-0472">Membrane</keyword>
<feature type="transmembrane region" description="Helical" evidence="1">
    <location>
        <begin position="218"/>
        <end position="237"/>
    </location>
</feature>
<keyword evidence="3" id="KW-1185">Reference proteome</keyword>
<gene>
    <name evidence="2" type="ORF">DWB78_16745</name>
</gene>
<keyword evidence="1" id="KW-1133">Transmembrane helix</keyword>
<evidence type="ECO:0000256" key="1">
    <source>
        <dbReference type="SAM" id="Phobius"/>
    </source>
</evidence>
<feature type="transmembrane region" description="Helical" evidence="1">
    <location>
        <begin position="163"/>
        <end position="184"/>
    </location>
</feature>
<feature type="transmembrane region" description="Helical" evidence="1">
    <location>
        <begin position="78"/>
        <end position="101"/>
    </location>
</feature>
<keyword evidence="1" id="KW-0812">Transmembrane</keyword>
<evidence type="ECO:0000313" key="3">
    <source>
        <dbReference type="Proteomes" id="UP000255421"/>
    </source>
</evidence>
<feature type="transmembrane region" description="Helical" evidence="1">
    <location>
        <begin position="51"/>
        <end position="72"/>
    </location>
</feature>
<protein>
    <submittedName>
        <fullName evidence="2">Uncharacterized protein</fullName>
    </submittedName>
</protein>
<dbReference type="EMBL" id="QQST01000003">
    <property type="protein sequence ID" value="RDI69798.1"/>
    <property type="molecule type" value="Genomic_DNA"/>
</dbReference>
<organism evidence="2 3">
    <name type="scientific">Halopelagius longus</name>
    <dbReference type="NCBI Taxonomy" id="1236180"/>
    <lineage>
        <taxon>Archaea</taxon>
        <taxon>Methanobacteriati</taxon>
        <taxon>Methanobacteriota</taxon>
        <taxon>Stenosarchaea group</taxon>
        <taxon>Halobacteria</taxon>
        <taxon>Halobacteriales</taxon>
        <taxon>Haloferacaceae</taxon>
    </lineage>
</organism>
<proteinExistence type="predicted"/>
<feature type="transmembrane region" description="Helical" evidence="1">
    <location>
        <begin position="249"/>
        <end position="271"/>
    </location>
</feature>
<reference evidence="2 3" key="1">
    <citation type="submission" date="2018-07" db="EMBL/GenBank/DDBJ databases">
        <title>Genome sequence of extremly halophilic archaeon Halopelagius longus strain BC12-B1.</title>
        <authorList>
            <person name="Zhang X."/>
        </authorList>
    </citation>
    <scope>NUCLEOTIDE SEQUENCE [LARGE SCALE GENOMIC DNA]</scope>
    <source>
        <strain evidence="2 3">BC12-B1</strain>
    </source>
</reference>
<dbReference type="Proteomes" id="UP000255421">
    <property type="component" value="Unassembled WGS sequence"/>
</dbReference>
<evidence type="ECO:0000313" key="2">
    <source>
        <dbReference type="EMBL" id="RDI69798.1"/>
    </source>
</evidence>
<feature type="transmembrane region" description="Helical" evidence="1">
    <location>
        <begin position="122"/>
        <end position="143"/>
    </location>
</feature>
<name>A0A370IGF8_9EURY</name>